<dbReference type="EMBL" id="MN739477">
    <property type="protein sequence ID" value="QHT06860.1"/>
    <property type="molecule type" value="Genomic_DNA"/>
</dbReference>
<name>A0A6C0CSL2_9ZZZZ</name>
<accession>A0A6C0CSL2</accession>
<reference evidence="1" key="1">
    <citation type="journal article" date="2020" name="Nature">
        <title>Giant virus diversity and host interactions through global metagenomics.</title>
        <authorList>
            <person name="Schulz F."/>
            <person name="Roux S."/>
            <person name="Paez-Espino D."/>
            <person name="Jungbluth S."/>
            <person name="Walsh D.A."/>
            <person name="Denef V.J."/>
            <person name="McMahon K.D."/>
            <person name="Konstantinidis K.T."/>
            <person name="Eloe-Fadrosh E.A."/>
            <person name="Kyrpides N.C."/>
            <person name="Woyke T."/>
        </authorList>
    </citation>
    <scope>NUCLEOTIDE SEQUENCE</scope>
    <source>
        <strain evidence="1">GVMAG-M-3300021473-15</strain>
    </source>
</reference>
<organism evidence="1">
    <name type="scientific">viral metagenome</name>
    <dbReference type="NCBI Taxonomy" id="1070528"/>
    <lineage>
        <taxon>unclassified sequences</taxon>
        <taxon>metagenomes</taxon>
        <taxon>organismal metagenomes</taxon>
    </lineage>
</organism>
<sequence length="37" mass="4660">MFFHKKKSEKKNFKFGSQFKIESVCLKRYKKWFLNVE</sequence>
<protein>
    <submittedName>
        <fullName evidence="1">Uncharacterized protein</fullName>
    </submittedName>
</protein>
<dbReference type="AlphaFoldDB" id="A0A6C0CSL2"/>
<evidence type="ECO:0000313" key="1">
    <source>
        <dbReference type="EMBL" id="QHT06860.1"/>
    </source>
</evidence>
<proteinExistence type="predicted"/>